<organism evidence="1 2">
    <name type="scientific">Streptomyces caelestis</name>
    <dbReference type="NCBI Taxonomy" id="36816"/>
    <lineage>
        <taxon>Bacteria</taxon>
        <taxon>Bacillati</taxon>
        <taxon>Actinomycetota</taxon>
        <taxon>Actinomycetes</taxon>
        <taxon>Kitasatosporales</taxon>
        <taxon>Streptomycetaceae</taxon>
        <taxon>Streptomyces</taxon>
    </lineage>
</organism>
<comment type="caution">
    <text evidence="1">The sequence shown here is derived from an EMBL/GenBank/DDBJ whole genome shotgun (WGS) entry which is preliminary data.</text>
</comment>
<gene>
    <name evidence="1" type="ORF">HDA41_008104</name>
</gene>
<evidence type="ECO:0000313" key="2">
    <source>
        <dbReference type="Proteomes" id="UP000590647"/>
    </source>
</evidence>
<name>A0A7W9LXS6_9ACTN</name>
<dbReference type="Proteomes" id="UP000590647">
    <property type="component" value="Unassembled WGS sequence"/>
</dbReference>
<protein>
    <submittedName>
        <fullName evidence="1">Uncharacterized protein</fullName>
    </submittedName>
</protein>
<evidence type="ECO:0000313" key="1">
    <source>
        <dbReference type="EMBL" id="MBB5800140.1"/>
    </source>
</evidence>
<keyword evidence="2" id="KW-1185">Reference proteome</keyword>
<reference evidence="1 2" key="1">
    <citation type="submission" date="2020-08" db="EMBL/GenBank/DDBJ databases">
        <title>Sequencing the genomes of 1000 actinobacteria strains.</title>
        <authorList>
            <person name="Klenk H.-P."/>
        </authorList>
    </citation>
    <scope>NUCLEOTIDE SEQUENCE [LARGE SCALE GENOMIC DNA]</scope>
    <source>
        <strain evidence="1 2">DSM 40084</strain>
    </source>
</reference>
<dbReference type="AlphaFoldDB" id="A0A7W9LXS6"/>
<accession>A0A7W9LXS6</accession>
<dbReference type="EMBL" id="JACHNE010000001">
    <property type="protein sequence ID" value="MBB5800140.1"/>
    <property type="molecule type" value="Genomic_DNA"/>
</dbReference>
<sequence>MEPPLRVTQTRRPLRLRFSYTRAVRSELLRTELPRSRIAEGRSFTLPSTARFAHGCLPKLVSG</sequence>
<proteinExistence type="predicted"/>